<proteinExistence type="predicted"/>
<dbReference type="Proteomes" id="UP000230750">
    <property type="component" value="Unassembled WGS sequence"/>
</dbReference>
<dbReference type="AlphaFoldDB" id="A0A2G8KGY4"/>
<sequence length="290" mass="31282">MVENSAEQIASFDFTLAVAPGSAGFRLQERLWQRFRVYTANSQGNPVGNLDAFTLLSFDQASTVLTSGEVSVIAGVGVSPFDTFNTLCRDIPMFCVTLEEDPDYSVVFLNGADTACVPISCRGVEVLDVNILSNGPEVREREPTFLLTEFRAARNRPDGASVTGLTSGTCCIFDDQADCLGNAFPGTRTTDSSSSDLPVRAGQTLSLTSPFFVMNLQNLACPSGPLYLCVEFDKQEITTPPFTLSFPNGVNTRYGSVEARCRGVEIFTSRLSSIPDGVIVQEGDTSRNLC</sequence>
<comment type="caution">
    <text evidence="1">The sequence shown here is derived from an EMBL/GenBank/DDBJ whole genome shotgun (WGS) entry which is preliminary data.</text>
</comment>
<organism evidence="1 2">
    <name type="scientific">Stichopus japonicus</name>
    <name type="common">Sea cucumber</name>
    <dbReference type="NCBI Taxonomy" id="307972"/>
    <lineage>
        <taxon>Eukaryota</taxon>
        <taxon>Metazoa</taxon>
        <taxon>Echinodermata</taxon>
        <taxon>Eleutherozoa</taxon>
        <taxon>Echinozoa</taxon>
        <taxon>Holothuroidea</taxon>
        <taxon>Aspidochirotacea</taxon>
        <taxon>Aspidochirotida</taxon>
        <taxon>Stichopodidae</taxon>
        <taxon>Apostichopus</taxon>
    </lineage>
</organism>
<protein>
    <submittedName>
        <fullName evidence="1">Fibrosurfin</fullName>
    </submittedName>
</protein>
<dbReference type="EMBL" id="MRZV01000593">
    <property type="protein sequence ID" value="PIK47239.1"/>
    <property type="molecule type" value="Genomic_DNA"/>
</dbReference>
<evidence type="ECO:0000313" key="2">
    <source>
        <dbReference type="Proteomes" id="UP000230750"/>
    </source>
</evidence>
<gene>
    <name evidence="1" type="ORF">BSL78_15887</name>
</gene>
<accession>A0A2G8KGY4</accession>
<reference evidence="1 2" key="1">
    <citation type="journal article" date="2017" name="PLoS Biol.">
        <title>The sea cucumber genome provides insights into morphological evolution and visceral regeneration.</title>
        <authorList>
            <person name="Zhang X."/>
            <person name="Sun L."/>
            <person name="Yuan J."/>
            <person name="Sun Y."/>
            <person name="Gao Y."/>
            <person name="Zhang L."/>
            <person name="Li S."/>
            <person name="Dai H."/>
            <person name="Hamel J.F."/>
            <person name="Liu C."/>
            <person name="Yu Y."/>
            <person name="Liu S."/>
            <person name="Lin W."/>
            <person name="Guo K."/>
            <person name="Jin S."/>
            <person name="Xu P."/>
            <person name="Storey K.B."/>
            <person name="Huan P."/>
            <person name="Zhang T."/>
            <person name="Zhou Y."/>
            <person name="Zhang J."/>
            <person name="Lin C."/>
            <person name="Li X."/>
            <person name="Xing L."/>
            <person name="Huo D."/>
            <person name="Sun M."/>
            <person name="Wang L."/>
            <person name="Mercier A."/>
            <person name="Li F."/>
            <person name="Yang H."/>
            <person name="Xiang J."/>
        </authorList>
    </citation>
    <scope>NUCLEOTIDE SEQUENCE [LARGE SCALE GENOMIC DNA]</scope>
    <source>
        <strain evidence="1">Shaxun</strain>
        <tissue evidence="1">Muscle</tissue>
    </source>
</reference>
<keyword evidence="2" id="KW-1185">Reference proteome</keyword>
<evidence type="ECO:0000313" key="1">
    <source>
        <dbReference type="EMBL" id="PIK47239.1"/>
    </source>
</evidence>
<name>A0A2G8KGY4_STIJA</name>